<accession>A0AAD2D5W4</accession>
<evidence type="ECO:0000313" key="3">
    <source>
        <dbReference type="Proteomes" id="UP001295684"/>
    </source>
</evidence>
<dbReference type="Pfam" id="PF09420">
    <property type="entry name" value="Nop16"/>
    <property type="match status" value="1"/>
</dbReference>
<feature type="compositionally biased region" description="Basic residues" evidence="1">
    <location>
        <begin position="11"/>
        <end position="25"/>
    </location>
</feature>
<organism evidence="2 3">
    <name type="scientific">Euplotes crassus</name>
    <dbReference type="NCBI Taxonomy" id="5936"/>
    <lineage>
        <taxon>Eukaryota</taxon>
        <taxon>Sar</taxon>
        <taxon>Alveolata</taxon>
        <taxon>Ciliophora</taxon>
        <taxon>Intramacronucleata</taxon>
        <taxon>Spirotrichea</taxon>
        <taxon>Hypotrichia</taxon>
        <taxon>Euplotida</taxon>
        <taxon>Euplotidae</taxon>
        <taxon>Moneuplotes</taxon>
    </lineage>
</organism>
<keyword evidence="3" id="KW-1185">Reference proteome</keyword>
<gene>
    <name evidence="2" type="ORF">ECRASSUSDP1_LOCUS23204</name>
</gene>
<name>A0AAD2D5W4_EUPCR</name>
<proteinExistence type="predicted"/>
<dbReference type="EMBL" id="CAMPGE010023859">
    <property type="protein sequence ID" value="CAI2381742.1"/>
    <property type="molecule type" value="Genomic_DNA"/>
</dbReference>
<reference evidence="2" key="1">
    <citation type="submission" date="2023-07" db="EMBL/GenBank/DDBJ databases">
        <authorList>
            <consortium name="AG Swart"/>
            <person name="Singh M."/>
            <person name="Singh A."/>
            <person name="Seah K."/>
            <person name="Emmerich C."/>
        </authorList>
    </citation>
    <scope>NUCLEOTIDE SEQUENCE</scope>
    <source>
        <strain evidence="2">DP1</strain>
    </source>
</reference>
<sequence length="139" mass="16472">MPKKATTVRPANKRRSKKHIKRRQNKMRNLKREVYDRSTAKEIIDSIDLPKLKTKVRRLGMLKHLDGQIKSLKDEYDPTIKALNEDETKYLKKLVKKYGDLETGDTFGMFRDIKLNYLQWSEGEIKRKLAIYFQNNSSV</sequence>
<protein>
    <submittedName>
        <fullName evidence="2">Uncharacterized protein</fullName>
    </submittedName>
</protein>
<comment type="caution">
    <text evidence="2">The sequence shown here is derived from an EMBL/GenBank/DDBJ whole genome shotgun (WGS) entry which is preliminary data.</text>
</comment>
<feature type="region of interest" description="Disordered" evidence="1">
    <location>
        <begin position="1"/>
        <end position="25"/>
    </location>
</feature>
<dbReference type="Proteomes" id="UP001295684">
    <property type="component" value="Unassembled WGS sequence"/>
</dbReference>
<dbReference type="AlphaFoldDB" id="A0AAD2D5W4"/>
<evidence type="ECO:0000256" key="1">
    <source>
        <dbReference type="SAM" id="MobiDB-lite"/>
    </source>
</evidence>
<evidence type="ECO:0000313" key="2">
    <source>
        <dbReference type="EMBL" id="CAI2381742.1"/>
    </source>
</evidence>
<dbReference type="InterPro" id="IPR019002">
    <property type="entry name" value="Ribosome_biogenesis_Nop16"/>
</dbReference>